<dbReference type="InterPro" id="IPR024185">
    <property type="entry name" value="FTHF_cligase-like_sf"/>
</dbReference>
<gene>
    <name evidence="6" type="ORF">S58_12440</name>
</gene>
<comment type="similarity">
    <text evidence="1 5">Belongs to the 5-formyltetrahydrofolate cyclo-ligase family.</text>
</comment>
<evidence type="ECO:0000256" key="2">
    <source>
        <dbReference type="ARBA" id="ARBA00022741"/>
    </source>
</evidence>
<dbReference type="PANTHER" id="PTHR23407:SF1">
    <property type="entry name" value="5-FORMYLTETRAHYDROFOLATE CYCLO-LIGASE"/>
    <property type="match status" value="1"/>
</dbReference>
<dbReference type="GO" id="GO:0030272">
    <property type="term" value="F:5-formyltetrahydrofolate cyclo-ligase activity"/>
    <property type="evidence" value="ECO:0007669"/>
    <property type="project" value="UniProtKB-EC"/>
</dbReference>
<dbReference type="PIRSF" id="PIRSF006806">
    <property type="entry name" value="FTHF_cligase"/>
    <property type="match status" value="1"/>
</dbReference>
<comment type="catalytic activity">
    <reaction evidence="5">
        <text>(6S)-5-formyl-5,6,7,8-tetrahydrofolate + ATP = (6R)-5,10-methenyltetrahydrofolate + ADP + phosphate</text>
        <dbReference type="Rhea" id="RHEA:10488"/>
        <dbReference type="ChEBI" id="CHEBI:30616"/>
        <dbReference type="ChEBI" id="CHEBI:43474"/>
        <dbReference type="ChEBI" id="CHEBI:57455"/>
        <dbReference type="ChEBI" id="CHEBI:57457"/>
        <dbReference type="ChEBI" id="CHEBI:456216"/>
        <dbReference type="EC" id="6.3.3.2"/>
    </reaction>
</comment>
<feature type="binding site" evidence="4">
    <location>
        <begin position="10"/>
        <end position="14"/>
    </location>
    <ligand>
        <name>ATP</name>
        <dbReference type="ChEBI" id="CHEBI:30616"/>
    </ligand>
</feature>
<evidence type="ECO:0000256" key="3">
    <source>
        <dbReference type="ARBA" id="ARBA00022840"/>
    </source>
</evidence>
<dbReference type="GO" id="GO:0005524">
    <property type="term" value="F:ATP binding"/>
    <property type="evidence" value="ECO:0007669"/>
    <property type="project" value="UniProtKB-KW"/>
</dbReference>
<proteinExistence type="inferred from homology"/>
<dbReference type="InterPro" id="IPR002698">
    <property type="entry name" value="FTHF_cligase"/>
</dbReference>
<comment type="cofactor">
    <cofactor evidence="5">
        <name>Mg(2+)</name>
        <dbReference type="ChEBI" id="CHEBI:18420"/>
    </cofactor>
</comment>
<feature type="binding site" evidence="4">
    <location>
        <position position="60"/>
    </location>
    <ligand>
        <name>substrate</name>
    </ligand>
</feature>
<sequence length="195" mass="20663">MPMKAAQHTKQQLRTAALAARDGLSDEARAAAAQAIAARGLPFAIQPGAVVSGYAPIRSEFDPAPLMRELAAQGARLALPVVLARGHSLSFRAWSPGDRLTMGALGIPEPSPVAAELVPDVMLVPLAAFDRTGHRIGYGGGYYDYTFSHLRKAHHVIGVGLGFAIQETAVVPALAHDAALDYVLTERETLDFRSS</sequence>
<evidence type="ECO:0000313" key="6">
    <source>
        <dbReference type="EMBL" id="BAM87254.1"/>
    </source>
</evidence>
<dbReference type="KEGG" id="aol:S58_12440"/>
<dbReference type="GO" id="GO:0035999">
    <property type="term" value="P:tetrahydrofolate interconversion"/>
    <property type="evidence" value="ECO:0007669"/>
    <property type="project" value="TreeGrafter"/>
</dbReference>
<organism evidence="6 7">
    <name type="scientific">Bradyrhizobium oligotrophicum S58</name>
    <dbReference type="NCBI Taxonomy" id="1245469"/>
    <lineage>
        <taxon>Bacteria</taxon>
        <taxon>Pseudomonadati</taxon>
        <taxon>Pseudomonadota</taxon>
        <taxon>Alphaproteobacteria</taxon>
        <taxon>Hyphomicrobiales</taxon>
        <taxon>Nitrobacteraceae</taxon>
        <taxon>Bradyrhizobium</taxon>
    </lineage>
</organism>
<evidence type="ECO:0000256" key="1">
    <source>
        <dbReference type="ARBA" id="ARBA00010638"/>
    </source>
</evidence>
<dbReference type="Gene3D" id="3.40.50.10420">
    <property type="entry name" value="NagB/RpiA/CoA transferase-like"/>
    <property type="match status" value="1"/>
</dbReference>
<dbReference type="GO" id="GO:0046872">
    <property type="term" value="F:metal ion binding"/>
    <property type="evidence" value="ECO:0007669"/>
    <property type="project" value="UniProtKB-KW"/>
</dbReference>
<keyword evidence="3 4" id="KW-0067">ATP-binding</keyword>
<evidence type="ECO:0000256" key="4">
    <source>
        <dbReference type="PIRSR" id="PIRSR006806-1"/>
    </source>
</evidence>
<evidence type="ECO:0000313" key="7">
    <source>
        <dbReference type="Proteomes" id="UP000011841"/>
    </source>
</evidence>
<dbReference type="Proteomes" id="UP000011841">
    <property type="component" value="Chromosome"/>
</dbReference>
<dbReference type="PATRIC" id="fig|1245469.3.peg.1276"/>
<dbReference type="InterPro" id="IPR037171">
    <property type="entry name" value="NagB/RpiA_transferase-like"/>
</dbReference>
<protein>
    <recommendedName>
        <fullName evidence="5">5-formyltetrahydrofolate cyclo-ligase</fullName>
        <ecNumber evidence="5">6.3.3.2</ecNumber>
    </recommendedName>
</protein>
<dbReference type="GO" id="GO:0009396">
    <property type="term" value="P:folic acid-containing compound biosynthetic process"/>
    <property type="evidence" value="ECO:0007669"/>
    <property type="project" value="TreeGrafter"/>
</dbReference>
<dbReference type="SUPFAM" id="SSF100950">
    <property type="entry name" value="NagB/RpiA/CoA transferase-like"/>
    <property type="match status" value="1"/>
</dbReference>
<keyword evidence="2 4" id="KW-0547">Nucleotide-binding</keyword>
<keyword evidence="7" id="KW-1185">Reference proteome</keyword>
<dbReference type="PANTHER" id="PTHR23407">
    <property type="entry name" value="ATPASE INHIBITOR/5-FORMYLTETRAHYDROFOLATE CYCLO-LIGASE"/>
    <property type="match status" value="1"/>
</dbReference>
<dbReference type="eggNOG" id="COG0212">
    <property type="taxonomic scope" value="Bacteria"/>
</dbReference>
<reference evidence="6 7" key="1">
    <citation type="journal article" date="2013" name="Appl. Environ. Microbiol.">
        <title>Genome analysis suggests that the soil oligotrophic bacterium Agromonas oligotrophica (Bradyrhizobium oligotrophicum) is a nitrogen-fixing symbiont of Aeschynomene indica.</title>
        <authorList>
            <person name="Okubo T."/>
            <person name="Fukushima S."/>
            <person name="Itakura M."/>
            <person name="Oshima K."/>
            <person name="Longtonglang A."/>
            <person name="Teaumroong N."/>
            <person name="Mitsui H."/>
            <person name="Hattori M."/>
            <person name="Hattori R."/>
            <person name="Hattori T."/>
            <person name="Minamisawa K."/>
        </authorList>
    </citation>
    <scope>NUCLEOTIDE SEQUENCE [LARGE SCALE GENOMIC DNA]</scope>
    <source>
        <strain evidence="6 7">S58</strain>
    </source>
</reference>
<accession>M4Z2I5</accession>
<dbReference type="AlphaFoldDB" id="M4Z2I5"/>
<feature type="binding site" evidence="4">
    <location>
        <begin position="135"/>
        <end position="143"/>
    </location>
    <ligand>
        <name>ATP</name>
        <dbReference type="ChEBI" id="CHEBI:30616"/>
    </ligand>
</feature>
<dbReference type="NCBIfam" id="TIGR02727">
    <property type="entry name" value="MTHFS_bact"/>
    <property type="match status" value="1"/>
</dbReference>
<dbReference type="HOGENOM" id="CLU_066245_0_1_5"/>
<dbReference type="EMBL" id="AP012603">
    <property type="protein sequence ID" value="BAM87254.1"/>
    <property type="molecule type" value="Genomic_DNA"/>
</dbReference>
<keyword evidence="5" id="KW-0460">Magnesium</keyword>
<evidence type="ECO:0000256" key="5">
    <source>
        <dbReference type="RuleBase" id="RU361279"/>
    </source>
</evidence>
<keyword evidence="5" id="KW-0479">Metal-binding</keyword>
<dbReference type="STRING" id="1245469.S58_12440"/>
<name>M4Z2I5_9BRAD</name>
<dbReference type="EC" id="6.3.3.2" evidence="5"/>
<dbReference type="Pfam" id="PF01812">
    <property type="entry name" value="5-FTHF_cyc-lig"/>
    <property type="match status" value="1"/>
</dbReference>